<proteinExistence type="inferred from homology"/>
<keyword evidence="8" id="KW-1185">Reference proteome</keyword>
<dbReference type="InterPro" id="IPR000473">
    <property type="entry name" value="Ribosomal_bL36"/>
</dbReference>
<dbReference type="GO" id="GO:1990904">
    <property type="term" value="C:ribonucleoprotein complex"/>
    <property type="evidence" value="ECO:0007669"/>
    <property type="project" value="UniProtKB-KW"/>
</dbReference>
<evidence type="ECO:0000313" key="7">
    <source>
        <dbReference type="JaponicusDB" id="SJAG_03040"/>
    </source>
</evidence>
<dbReference type="EMBL" id="KE651167">
    <property type="protein sequence ID" value="EEB07915.1"/>
    <property type="molecule type" value="Genomic_DNA"/>
</dbReference>
<dbReference type="PROSITE" id="PS00828">
    <property type="entry name" value="RIBOSOMAL_L36"/>
    <property type="match status" value="1"/>
</dbReference>
<name>B6K358_SCHJY</name>
<dbReference type="Proteomes" id="UP000001744">
    <property type="component" value="Unassembled WGS sequence"/>
</dbReference>
<keyword evidence="3 4" id="KW-0687">Ribonucleoprotein</keyword>
<dbReference type="VEuPathDB" id="FungiDB:SJAG_03040"/>
<evidence type="ECO:0000313" key="6">
    <source>
        <dbReference type="EMBL" id="EEB07915.1"/>
    </source>
</evidence>
<protein>
    <recommendedName>
        <fullName evidence="4">Ribosomal protein</fullName>
    </recommendedName>
</protein>
<sequence>MNSNLLLSRHSLLYSSQLFVFFNSGFAGFRSSYNPLIARNLFTMTIKKWPVVGKAHRLAVRAIHIPFHVIHMPGRAAHAVITPAQHKEYQQPNMPADYTEQTQQLQPGQVQDQAQVQTQTQTRPEQQLRVQPEGQPEVHLDSRPELKQELKSEGQLDGQLDGQLEGQAYAQSQVQSQSQLEQQQREYHVQPAVKRRCAHCYVVRRDGVLYIQCTKNPSHKARQG</sequence>
<dbReference type="InterPro" id="IPR035977">
    <property type="entry name" value="Ribosomal_bL36_sp"/>
</dbReference>
<dbReference type="RefSeq" id="XP_002174208.1">
    <property type="nucleotide sequence ID" value="XM_002174172.2"/>
</dbReference>
<keyword evidence="2 4" id="KW-0689">Ribosomal protein</keyword>
<dbReference type="GO" id="GO:0005840">
    <property type="term" value="C:ribosome"/>
    <property type="evidence" value="ECO:0007669"/>
    <property type="project" value="UniProtKB-KW"/>
</dbReference>
<dbReference type="Pfam" id="PF00444">
    <property type="entry name" value="Ribosomal_L36"/>
    <property type="match status" value="1"/>
</dbReference>
<dbReference type="OrthoDB" id="10265903at2759"/>
<dbReference type="GO" id="GO:0003735">
    <property type="term" value="F:structural constituent of ribosome"/>
    <property type="evidence" value="ECO:0007669"/>
    <property type="project" value="InterPro"/>
</dbReference>
<evidence type="ECO:0000256" key="4">
    <source>
        <dbReference type="RuleBase" id="RU000570"/>
    </source>
</evidence>
<feature type="region of interest" description="Disordered" evidence="5">
    <location>
        <begin position="96"/>
        <end position="141"/>
    </location>
</feature>
<evidence type="ECO:0000256" key="2">
    <source>
        <dbReference type="ARBA" id="ARBA00022980"/>
    </source>
</evidence>
<dbReference type="SUPFAM" id="SSF57840">
    <property type="entry name" value="Ribosomal protein L36"/>
    <property type="match status" value="1"/>
</dbReference>
<organism evidence="6 8">
    <name type="scientific">Schizosaccharomyces japonicus (strain yFS275 / FY16936)</name>
    <name type="common">Fission yeast</name>
    <dbReference type="NCBI Taxonomy" id="402676"/>
    <lineage>
        <taxon>Eukaryota</taxon>
        <taxon>Fungi</taxon>
        <taxon>Dikarya</taxon>
        <taxon>Ascomycota</taxon>
        <taxon>Taphrinomycotina</taxon>
        <taxon>Schizosaccharomycetes</taxon>
        <taxon>Schizosaccharomycetales</taxon>
        <taxon>Schizosaccharomycetaceae</taxon>
        <taxon>Schizosaccharomyces</taxon>
    </lineage>
</organism>
<reference evidence="6 8" key="1">
    <citation type="journal article" date="2011" name="Science">
        <title>Comparative functional genomics of the fission yeasts.</title>
        <authorList>
            <person name="Rhind N."/>
            <person name="Chen Z."/>
            <person name="Yassour M."/>
            <person name="Thompson D.A."/>
            <person name="Haas B.J."/>
            <person name="Habib N."/>
            <person name="Wapinski I."/>
            <person name="Roy S."/>
            <person name="Lin M.F."/>
            <person name="Heiman D.I."/>
            <person name="Young S.K."/>
            <person name="Furuya K."/>
            <person name="Guo Y."/>
            <person name="Pidoux A."/>
            <person name="Chen H.M."/>
            <person name="Robbertse B."/>
            <person name="Goldberg J.M."/>
            <person name="Aoki K."/>
            <person name="Bayne E.H."/>
            <person name="Berlin A.M."/>
            <person name="Desjardins C.A."/>
            <person name="Dobbs E."/>
            <person name="Dukaj L."/>
            <person name="Fan L."/>
            <person name="FitzGerald M.G."/>
            <person name="French C."/>
            <person name="Gujja S."/>
            <person name="Hansen K."/>
            <person name="Keifenheim D."/>
            <person name="Levin J.Z."/>
            <person name="Mosher R.A."/>
            <person name="Mueller C.A."/>
            <person name="Pfiffner J."/>
            <person name="Priest M."/>
            <person name="Russ C."/>
            <person name="Smialowska A."/>
            <person name="Swoboda P."/>
            <person name="Sykes S.M."/>
            <person name="Vaughn M."/>
            <person name="Vengrova S."/>
            <person name="Yoder R."/>
            <person name="Zeng Q."/>
            <person name="Allshire R."/>
            <person name="Baulcombe D."/>
            <person name="Birren B.W."/>
            <person name="Brown W."/>
            <person name="Ekwall K."/>
            <person name="Kellis M."/>
            <person name="Leatherwood J."/>
            <person name="Levin H."/>
            <person name="Margalit H."/>
            <person name="Martienssen R."/>
            <person name="Nieduszynski C.A."/>
            <person name="Spatafora J.W."/>
            <person name="Friedman N."/>
            <person name="Dalgaard J.Z."/>
            <person name="Baumann P."/>
            <person name="Niki H."/>
            <person name="Regev A."/>
            <person name="Nusbaum C."/>
        </authorList>
    </citation>
    <scope>NUCLEOTIDE SEQUENCE [LARGE SCALE GENOMIC DNA]</scope>
    <source>
        <strain evidence="8">yFS275 / FY16936</strain>
    </source>
</reference>
<comment type="similarity">
    <text evidence="1 4">Belongs to the bacterial ribosomal protein bL36 family.</text>
</comment>
<feature type="compositionally biased region" description="Low complexity" evidence="5">
    <location>
        <begin position="99"/>
        <end position="122"/>
    </location>
</feature>
<evidence type="ECO:0000313" key="8">
    <source>
        <dbReference type="Proteomes" id="UP000001744"/>
    </source>
</evidence>
<dbReference type="GO" id="GO:0006412">
    <property type="term" value="P:translation"/>
    <property type="evidence" value="ECO:0007669"/>
    <property type="project" value="InterPro"/>
</dbReference>
<dbReference type="GeneID" id="7048956"/>
<evidence type="ECO:0000256" key="1">
    <source>
        <dbReference type="ARBA" id="ARBA00007645"/>
    </source>
</evidence>
<evidence type="ECO:0000256" key="3">
    <source>
        <dbReference type="ARBA" id="ARBA00023274"/>
    </source>
</evidence>
<dbReference type="NCBIfam" id="TIGR01022">
    <property type="entry name" value="rpmJ_bact"/>
    <property type="match status" value="1"/>
</dbReference>
<dbReference type="HAMAP" id="MF_00251">
    <property type="entry name" value="Ribosomal_bL36"/>
    <property type="match status" value="1"/>
</dbReference>
<dbReference type="STRING" id="402676.B6K358"/>
<evidence type="ECO:0000256" key="5">
    <source>
        <dbReference type="SAM" id="MobiDB-lite"/>
    </source>
</evidence>
<dbReference type="JaponicusDB" id="SJAG_03040">
    <property type="gene designation" value="rtc6"/>
</dbReference>
<accession>B6K358</accession>
<dbReference type="HOGENOM" id="CLU_1235673_0_0_1"/>
<dbReference type="AlphaFoldDB" id="B6K358"/>
<gene>
    <name evidence="7" type="primary">rtc6</name>
    <name evidence="6" type="ORF">SJAG_03040</name>
</gene>